<sequence length="284" mass="33895">MTKINFKFEPIYDAEGILYEEKEAWNIFGDFISKSKIEQILASNDVDFKEIVFKSIYSLYKRTQTGETKNKDIPERIDKAINRAYNKSIKNKKERINFLARIDEIFCLDSVDKYGTYNEVVYNIFEKLLKDNIVILDKETYLALPKKYKKTEYRIIGNVRRAEVNPQNYRNVNVYPNPLSALKNDTEKEIFIIGGLELFETYYTRVTDLFFIKEETLYNGYEYFPDINISDFEPRESTHEKNLENPDIDLTLTHWRKIKNRKLRLKPNKYSTGLKLSSYYRNFI</sequence>
<dbReference type="GO" id="GO:0004146">
    <property type="term" value="F:dihydrofolate reductase activity"/>
    <property type="evidence" value="ECO:0007669"/>
    <property type="project" value="InterPro"/>
</dbReference>
<accession>A0A8S5RVM3</accession>
<evidence type="ECO:0000259" key="1">
    <source>
        <dbReference type="Pfam" id="PF00186"/>
    </source>
</evidence>
<reference evidence="2" key="1">
    <citation type="journal article" date="2021" name="Proc. Natl. Acad. Sci. U.S.A.">
        <title>A Catalog of Tens of Thousands of Viruses from Human Metagenomes Reveals Hidden Associations with Chronic Diseases.</title>
        <authorList>
            <person name="Tisza M.J."/>
            <person name="Buck C.B."/>
        </authorList>
    </citation>
    <scope>NUCLEOTIDE SEQUENCE</scope>
    <source>
        <strain evidence="2">CtHip2</strain>
    </source>
</reference>
<dbReference type="InterPro" id="IPR024072">
    <property type="entry name" value="DHFR-like_dom_sf"/>
</dbReference>
<evidence type="ECO:0000313" key="2">
    <source>
        <dbReference type="EMBL" id="DAF42555.1"/>
    </source>
</evidence>
<protein>
    <submittedName>
        <fullName evidence="2">DHFR protein</fullName>
    </submittedName>
</protein>
<organism evidence="2">
    <name type="scientific">Siphoviridae sp. ctHip2</name>
    <dbReference type="NCBI Taxonomy" id="2827830"/>
    <lineage>
        <taxon>Viruses</taxon>
        <taxon>Duplodnaviria</taxon>
        <taxon>Heunggongvirae</taxon>
        <taxon>Uroviricota</taxon>
        <taxon>Caudoviricetes</taxon>
    </lineage>
</organism>
<dbReference type="Gene3D" id="3.40.430.10">
    <property type="entry name" value="Dihydrofolate Reductase, subunit A"/>
    <property type="match status" value="1"/>
</dbReference>
<dbReference type="GO" id="GO:0046654">
    <property type="term" value="P:tetrahydrofolate biosynthetic process"/>
    <property type="evidence" value="ECO:0007669"/>
    <property type="project" value="InterPro"/>
</dbReference>
<feature type="domain" description="DHFR" evidence="1">
    <location>
        <begin position="124"/>
        <end position="256"/>
    </location>
</feature>
<dbReference type="Pfam" id="PF00186">
    <property type="entry name" value="DHFR_1"/>
    <property type="match status" value="1"/>
</dbReference>
<proteinExistence type="predicted"/>
<dbReference type="EMBL" id="BK032497">
    <property type="protein sequence ID" value="DAF42555.1"/>
    <property type="molecule type" value="Genomic_DNA"/>
</dbReference>
<dbReference type="InterPro" id="IPR001796">
    <property type="entry name" value="DHFR_dom"/>
</dbReference>
<dbReference type="SUPFAM" id="SSF53597">
    <property type="entry name" value="Dihydrofolate reductase-like"/>
    <property type="match status" value="1"/>
</dbReference>
<name>A0A8S5RVM3_9CAUD</name>